<protein>
    <submittedName>
        <fullName evidence="2">Uncharacterized protein</fullName>
    </submittedName>
</protein>
<reference evidence="2 3" key="1">
    <citation type="submission" date="2022-11" db="EMBL/GenBank/DDBJ databases">
        <title>Minimal conservation of predation-associated metabolite biosynthetic gene clusters underscores biosynthetic potential of Myxococcota including descriptions for ten novel species: Archangium lansinium sp. nov., Myxococcus landrumus sp. nov., Nannocystis bai.</title>
        <authorList>
            <person name="Ahearne A."/>
            <person name="Stevens C."/>
            <person name="Dowd S."/>
        </authorList>
    </citation>
    <scope>NUCLEOTIDE SEQUENCE [LARGE SCALE GENOMIC DNA]</scope>
    <source>
        <strain evidence="2 3">BB15-2</strain>
    </source>
</reference>
<evidence type="ECO:0000313" key="3">
    <source>
        <dbReference type="Proteomes" id="UP001221686"/>
    </source>
</evidence>
<evidence type="ECO:0000313" key="2">
    <source>
        <dbReference type="EMBL" id="MDC0720617.1"/>
    </source>
</evidence>
<dbReference type="RefSeq" id="WP_272089126.1">
    <property type="nucleotide sequence ID" value="NZ_JAQNDL010000003.1"/>
</dbReference>
<comment type="caution">
    <text evidence="2">The sequence shown here is derived from an EMBL/GenBank/DDBJ whole genome shotgun (WGS) entry which is preliminary data.</text>
</comment>
<dbReference type="Proteomes" id="UP001221686">
    <property type="component" value="Unassembled WGS sequence"/>
</dbReference>
<accession>A0ABT5E725</accession>
<dbReference type="EMBL" id="JAQNDL010000003">
    <property type="protein sequence ID" value="MDC0720617.1"/>
    <property type="molecule type" value="Genomic_DNA"/>
</dbReference>
<sequence length="74" mass="7757">MSNVDAAPESLAALLSSELPLVDVEVELIVVSELLEVCATEVTPGPVENPGELSAPQPSARTAARTRGRMPFRA</sequence>
<keyword evidence="3" id="KW-1185">Reference proteome</keyword>
<proteinExistence type="predicted"/>
<gene>
    <name evidence="2" type="ORF">POL25_27180</name>
</gene>
<feature type="compositionally biased region" description="Basic residues" evidence="1">
    <location>
        <begin position="64"/>
        <end position="74"/>
    </location>
</feature>
<feature type="region of interest" description="Disordered" evidence="1">
    <location>
        <begin position="43"/>
        <end position="74"/>
    </location>
</feature>
<name>A0ABT5E725_9BACT</name>
<organism evidence="2 3">
    <name type="scientific">Nannocystis bainbridge</name>
    <dbReference type="NCBI Taxonomy" id="2995303"/>
    <lineage>
        <taxon>Bacteria</taxon>
        <taxon>Pseudomonadati</taxon>
        <taxon>Myxococcota</taxon>
        <taxon>Polyangia</taxon>
        <taxon>Nannocystales</taxon>
        <taxon>Nannocystaceae</taxon>
        <taxon>Nannocystis</taxon>
    </lineage>
</organism>
<evidence type="ECO:0000256" key="1">
    <source>
        <dbReference type="SAM" id="MobiDB-lite"/>
    </source>
</evidence>